<accession>E6UB81</accession>
<evidence type="ECO:0000313" key="4">
    <source>
        <dbReference type="EMBL" id="ADU21431.1"/>
    </source>
</evidence>
<dbReference type="InterPro" id="IPR036380">
    <property type="entry name" value="Isochorismatase-like_sf"/>
</dbReference>
<reference evidence="4 5" key="1">
    <citation type="journal article" date="2011" name="J. Bacteriol.">
        <title>Complete genome of the cellulolytic ruminal bacterium Ruminococcus albus 7.</title>
        <authorList>
            <person name="Suen G."/>
            <person name="Stevenson D.M."/>
            <person name="Bruce D.C."/>
            <person name="Chertkov O."/>
            <person name="Copeland A."/>
            <person name="Cheng J.F."/>
            <person name="Detter C."/>
            <person name="Detter J.C."/>
            <person name="Goodwin L.A."/>
            <person name="Han C.S."/>
            <person name="Hauser L.J."/>
            <person name="Ivanova N.N."/>
            <person name="Kyrpides N.C."/>
            <person name="Land M.L."/>
            <person name="Lapidus A."/>
            <person name="Lucas S."/>
            <person name="Ovchinnikova G."/>
            <person name="Pitluck S."/>
            <person name="Tapia R."/>
            <person name="Woyke T."/>
            <person name="Boyum J."/>
            <person name="Mead D."/>
            <person name="Weimer P.J."/>
        </authorList>
    </citation>
    <scope>NUCLEOTIDE SEQUENCE [LARGE SCALE GENOMIC DNA]</scope>
    <source>
        <strain evidence="5">ATCC 27210 / DSM 20455 / JCM 14654 / NCDO 2250 / 7</strain>
    </source>
</reference>
<name>E6UB81_RUMA7</name>
<dbReference type="CDD" id="cd00431">
    <property type="entry name" value="cysteine_hydrolases"/>
    <property type="match status" value="1"/>
</dbReference>
<evidence type="ECO:0000256" key="1">
    <source>
        <dbReference type="ARBA" id="ARBA00006336"/>
    </source>
</evidence>
<dbReference type="EMBL" id="CP002403">
    <property type="protein sequence ID" value="ADU21431.1"/>
    <property type="molecule type" value="Genomic_DNA"/>
</dbReference>
<dbReference type="InterPro" id="IPR000868">
    <property type="entry name" value="Isochorismatase-like_dom"/>
</dbReference>
<gene>
    <name evidence="4" type="ordered locus">Rumal_0904</name>
</gene>
<keyword evidence="2 4" id="KW-0378">Hydrolase</keyword>
<feature type="domain" description="Isochorismatase-like" evidence="3">
    <location>
        <begin position="2"/>
        <end position="154"/>
    </location>
</feature>
<dbReference type="AlphaFoldDB" id="E6UB81"/>
<dbReference type="SUPFAM" id="SSF52499">
    <property type="entry name" value="Isochorismatase-like hydrolases"/>
    <property type="match status" value="1"/>
</dbReference>
<dbReference type="STRING" id="697329.Rumal_0904"/>
<protein>
    <submittedName>
        <fullName evidence="4">Isochorismatase hydrolase</fullName>
    </submittedName>
</protein>
<dbReference type="KEGG" id="ral:Rumal_0904"/>
<sequence>MVIDMQNDYLWEKRKSKFAYDTEQLVASVNRLIHEYSDSGNDVIYIRHIIQDLPTNRLLFGFSIAGTEGAELYSGVDIVSELCFDKLFGDAFTNKQLLALFRKNSYDELHICGIDEYGCVTSTACGAVKRHIPVRIIRSGTATVFTEKKAAKYRKKLETAGVEYI</sequence>
<dbReference type="Proteomes" id="UP000006919">
    <property type="component" value="Chromosome"/>
</dbReference>
<evidence type="ECO:0000256" key="2">
    <source>
        <dbReference type="ARBA" id="ARBA00022801"/>
    </source>
</evidence>
<dbReference type="GO" id="GO:0016787">
    <property type="term" value="F:hydrolase activity"/>
    <property type="evidence" value="ECO:0007669"/>
    <property type="project" value="UniProtKB-KW"/>
</dbReference>
<dbReference type="Pfam" id="PF00857">
    <property type="entry name" value="Isochorismatase"/>
    <property type="match status" value="1"/>
</dbReference>
<dbReference type="Gene3D" id="3.40.50.850">
    <property type="entry name" value="Isochorismatase-like"/>
    <property type="match status" value="1"/>
</dbReference>
<dbReference type="InterPro" id="IPR050272">
    <property type="entry name" value="Isochorismatase-like_hydrls"/>
</dbReference>
<dbReference type="eggNOG" id="COG1335">
    <property type="taxonomic scope" value="Bacteria"/>
</dbReference>
<dbReference type="OrthoDB" id="257098at2"/>
<proteinExistence type="inferred from homology"/>
<dbReference type="PANTHER" id="PTHR43540">
    <property type="entry name" value="PEROXYUREIDOACRYLATE/UREIDOACRYLATE AMIDOHYDROLASE-RELATED"/>
    <property type="match status" value="1"/>
</dbReference>
<dbReference type="HOGENOM" id="CLU_109238_1_0_9"/>
<evidence type="ECO:0000259" key="3">
    <source>
        <dbReference type="Pfam" id="PF00857"/>
    </source>
</evidence>
<comment type="similarity">
    <text evidence="1">Belongs to the isochorismatase family.</text>
</comment>
<organism evidence="4 5">
    <name type="scientific">Ruminococcus albus (strain ATCC 27210 / DSM 20455 / JCM 14654 / NCDO 2250 / 7)</name>
    <dbReference type="NCBI Taxonomy" id="697329"/>
    <lineage>
        <taxon>Bacteria</taxon>
        <taxon>Bacillati</taxon>
        <taxon>Bacillota</taxon>
        <taxon>Clostridia</taxon>
        <taxon>Eubacteriales</taxon>
        <taxon>Oscillospiraceae</taxon>
        <taxon>Ruminococcus</taxon>
    </lineage>
</organism>
<evidence type="ECO:0000313" key="5">
    <source>
        <dbReference type="Proteomes" id="UP000006919"/>
    </source>
</evidence>